<dbReference type="AlphaFoldDB" id="A0ABD4EGP1"/>
<proteinExistence type="predicted"/>
<gene>
    <name evidence="1" type="ORF">HMPREF3225_00999</name>
</gene>
<name>A0ABD4EGP1_STALU</name>
<evidence type="ECO:0000313" key="2">
    <source>
        <dbReference type="Proteomes" id="UP000070063"/>
    </source>
</evidence>
<sequence length="75" mass="8997">MVIKGEFAMTKVDLNKQNVINAVRWIIRNQESIIFNRQHELSFFSKEDLEHINYCRMVLDSLIESKHIYDKQKIS</sequence>
<dbReference type="EMBL" id="LRQI01000036">
    <property type="protein sequence ID" value="KXA38894.1"/>
    <property type="molecule type" value="Genomic_DNA"/>
</dbReference>
<dbReference type="Proteomes" id="UP000070063">
    <property type="component" value="Unassembled WGS sequence"/>
</dbReference>
<accession>A0ABD4EGP1</accession>
<reference evidence="1 2" key="1">
    <citation type="submission" date="2016-01" db="EMBL/GenBank/DDBJ databases">
        <authorList>
            <person name="Mitreva M."/>
            <person name="Pepin K.H."/>
            <person name="Mihindukulasuriya K.A."/>
            <person name="Fulton R."/>
            <person name="Fronick C."/>
            <person name="O'Laughlin M."/>
            <person name="Miner T."/>
            <person name="Herter B."/>
            <person name="Rosa B.A."/>
            <person name="Cordes M."/>
            <person name="Tomlinson C."/>
            <person name="Wollam A."/>
            <person name="Palsikar V.B."/>
            <person name="Mardis E.R."/>
            <person name="Wilson R.K."/>
        </authorList>
    </citation>
    <scope>NUCLEOTIDE SEQUENCE [LARGE SCALE GENOMIC DNA]</scope>
    <source>
        <strain evidence="1 2">MJR7738</strain>
    </source>
</reference>
<organism evidence="1 2">
    <name type="scientific">Staphylococcus lugdunensis</name>
    <dbReference type="NCBI Taxonomy" id="28035"/>
    <lineage>
        <taxon>Bacteria</taxon>
        <taxon>Bacillati</taxon>
        <taxon>Bacillota</taxon>
        <taxon>Bacilli</taxon>
        <taxon>Bacillales</taxon>
        <taxon>Staphylococcaceae</taxon>
        <taxon>Staphylococcus</taxon>
    </lineage>
</organism>
<protein>
    <submittedName>
        <fullName evidence="1">Uncharacterized protein</fullName>
    </submittedName>
</protein>
<evidence type="ECO:0000313" key="1">
    <source>
        <dbReference type="EMBL" id="KXA38894.1"/>
    </source>
</evidence>
<comment type="caution">
    <text evidence="1">The sequence shown here is derived from an EMBL/GenBank/DDBJ whole genome shotgun (WGS) entry which is preliminary data.</text>
</comment>